<proteinExistence type="predicted"/>
<accession>A0AAD7ZL20</accession>
<name>A0AAD7ZL20_DIPPU</name>
<reference evidence="1" key="2">
    <citation type="submission" date="2023-05" db="EMBL/GenBank/DDBJ databases">
        <authorList>
            <person name="Fouks B."/>
        </authorList>
    </citation>
    <scope>NUCLEOTIDE SEQUENCE</scope>
    <source>
        <strain evidence="1">Stay&amp;Tobe</strain>
        <tissue evidence="1">Testes</tissue>
    </source>
</reference>
<dbReference type="AlphaFoldDB" id="A0AAD7ZL20"/>
<reference evidence="1" key="1">
    <citation type="journal article" date="2023" name="IScience">
        <title>Live-bearing cockroach genome reveals convergent evolutionary mechanisms linked to viviparity in insects and beyond.</title>
        <authorList>
            <person name="Fouks B."/>
            <person name="Harrison M.C."/>
            <person name="Mikhailova A.A."/>
            <person name="Marchal E."/>
            <person name="English S."/>
            <person name="Carruthers M."/>
            <person name="Jennings E.C."/>
            <person name="Chiamaka E.L."/>
            <person name="Frigard R.A."/>
            <person name="Pippel M."/>
            <person name="Attardo G.M."/>
            <person name="Benoit J.B."/>
            <person name="Bornberg-Bauer E."/>
            <person name="Tobe S.S."/>
        </authorList>
    </citation>
    <scope>NUCLEOTIDE SEQUENCE</scope>
    <source>
        <strain evidence="1">Stay&amp;Tobe</strain>
    </source>
</reference>
<keyword evidence="2" id="KW-1185">Reference proteome</keyword>
<evidence type="ECO:0000313" key="1">
    <source>
        <dbReference type="EMBL" id="KAJ9582684.1"/>
    </source>
</evidence>
<feature type="non-terminal residue" evidence="1">
    <location>
        <position position="1"/>
    </location>
</feature>
<dbReference type="Proteomes" id="UP001233999">
    <property type="component" value="Unassembled WGS sequence"/>
</dbReference>
<comment type="caution">
    <text evidence="1">The sequence shown here is derived from an EMBL/GenBank/DDBJ whole genome shotgun (WGS) entry which is preliminary data.</text>
</comment>
<feature type="non-terminal residue" evidence="1">
    <location>
        <position position="52"/>
    </location>
</feature>
<gene>
    <name evidence="1" type="ORF">L9F63_022967</name>
</gene>
<protein>
    <submittedName>
        <fullName evidence="1">Uncharacterized protein</fullName>
    </submittedName>
</protein>
<organism evidence="1 2">
    <name type="scientific">Diploptera punctata</name>
    <name type="common">Pacific beetle cockroach</name>
    <dbReference type="NCBI Taxonomy" id="6984"/>
    <lineage>
        <taxon>Eukaryota</taxon>
        <taxon>Metazoa</taxon>
        <taxon>Ecdysozoa</taxon>
        <taxon>Arthropoda</taxon>
        <taxon>Hexapoda</taxon>
        <taxon>Insecta</taxon>
        <taxon>Pterygota</taxon>
        <taxon>Neoptera</taxon>
        <taxon>Polyneoptera</taxon>
        <taxon>Dictyoptera</taxon>
        <taxon>Blattodea</taxon>
        <taxon>Blaberoidea</taxon>
        <taxon>Blaberidae</taxon>
        <taxon>Diplopterinae</taxon>
        <taxon>Diploptera</taxon>
    </lineage>
</organism>
<dbReference type="EMBL" id="JASPKZ010007766">
    <property type="protein sequence ID" value="KAJ9582684.1"/>
    <property type="molecule type" value="Genomic_DNA"/>
</dbReference>
<evidence type="ECO:0000313" key="2">
    <source>
        <dbReference type="Proteomes" id="UP001233999"/>
    </source>
</evidence>
<sequence>DKVFMRFSSVKLLHNIEFLFSYSFFTIAGEHLANLTNSIRLNSYMFITQRHV</sequence>